<dbReference type="OrthoDB" id="1850764at2759"/>
<dbReference type="PROSITE" id="PS50082">
    <property type="entry name" value="WD_REPEATS_2"/>
    <property type="match status" value="3"/>
</dbReference>
<evidence type="ECO:0000256" key="6">
    <source>
        <dbReference type="ARBA" id="ARBA00023203"/>
    </source>
</evidence>
<feature type="region of interest" description="Disordered" evidence="10">
    <location>
        <begin position="536"/>
        <end position="606"/>
    </location>
</feature>
<comment type="similarity">
    <text evidence="2 9">Belongs to the WD repeat coronin family.</text>
</comment>
<dbReference type="Pfam" id="PF16300">
    <property type="entry name" value="WD40_4"/>
    <property type="match status" value="2"/>
</dbReference>
<proteinExistence type="inferred from homology"/>
<feature type="compositionally biased region" description="Basic and acidic residues" evidence="10">
    <location>
        <begin position="577"/>
        <end position="594"/>
    </location>
</feature>
<feature type="repeat" description="WD" evidence="8">
    <location>
        <begin position="76"/>
        <end position="110"/>
    </location>
</feature>
<dbReference type="InterPro" id="IPR036322">
    <property type="entry name" value="WD40_repeat_dom_sf"/>
</dbReference>
<evidence type="ECO:0000313" key="13">
    <source>
        <dbReference type="Proteomes" id="UP000326759"/>
    </source>
</evidence>
<dbReference type="SUPFAM" id="SSF101908">
    <property type="entry name" value="Putative isomerase YbhE"/>
    <property type="match status" value="1"/>
</dbReference>
<dbReference type="GO" id="GO:0003779">
    <property type="term" value="F:actin binding"/>
    <property type="evidence" value="ECO:0007669"/>
    <property type="project" value="UniProtKB-KW"/>
</dbReference>
<organism evidence="12 13">
    <name type="scientific">Armadillidium nasatum</name>
    <dbReference type="NCBI Taxonomy" id="96803"/>
    <lineage>
        <taxon>Eukaryota</taxon>
        <taxon>Metazoa</taxon>
        <taxon>Ecdysozoa</taxon>
        <taxon>Arthropoda</taxon>
        <taxon>Crustacea</taxon>
        <taxon>Multicrustacea</taxon>
        <taxon>Malacostraca</taxon>
        <taxon>Eumalacostraca</taxon>
        <taxon>Peracarida</taxon>
        <taxon>Isopoda</taxon>
        <taxon>Oniscidea</taxon>
        <taxon>Crinocheta</taxon>
        <taxon>Armadillidiidae</taxon>
        <taxon>Armadillidium</taxon>
    </lineage>
</organism>
<dbReference type="SMART" id="SM00320">
    <property type="entry name" value="WD40"/>
    <property type="match status" value="6"/>
</dbReference>
<dbReference type="FunFam" id="2.130.10.10:FF:000774">
    <property type="entry name" value="Coronin"/>
    <property type="match status" value="1"/>
</dbReference>
<reference evidence="12 13" key="1">
    <citation type="journal article" date="2019" name="PLoS Biol.">
        <title>Sex chromosomes control vertical transmission of feminizing Wolbachia symbionts in an isopod.</title>
        <authorList>
            <person name="Becking T."/>
            <person name="Chebbi M.A."/>
            <person name="Giraud I."/>
            <person name="Moumen B."/>
            <person name="Laverre T."/>
            <person name="Caubet Y."/>
            <person name="Peccoud J."/>
            <person name="Gilbert C."/>
            <person name="Cordaux R."/>
        </authorList>
    </citation>
    <scope>NUCLEOTIDE SEQUENCE [LARGE SCALE GENOMIC DNA]</scope>
    <source>
        <strain evidence="12">ANa2</strain>
        <tissue evidence="12">Whole body excluding digestive tract and cuticle</tissue>
    </source>
</reference>
<evidence type="ECO:0000256" key="10">
    <source>
        <dbReference type="SAM" id="MobiDB-lite"/>
    </source>
</evidence>
<keyword evidence="4 8" id="KW-0853">WD repeat</keyword>
<evidence type="ECO:0000256" key="8">
    <source>
        <dbReference type="PROSITE-ProRule" id="PRU00221"/>
    </source>
</evidence>
<evidence type="ECO:0000256" key="2">
    <source>
        <dbReference type="ARBA" id="ARBA00009482"/>
    </source>
</evidence>
<evidence type="ECO:0000256" key="1">
    <source>
        <dbReference type="ARBA" id="ARBA00004496"/>
    </source>
</evidence>
<comment type="subcellular location">
    <subcellularLocation>
        <location evidence="1">Cytoplasm</location>
    </subcellularLocation>
</comment>
<dbReference type="SMART" id="SM01166">
    <property type="entry name" value="DUF1899"/>
    <property type="match status" value="1"/>
</dbReference>
<evidence type="ECO:0000256" key="9">
    <source>
        <dbReference type="RuleBase" id="RU280818"/>
    </source>
</evidence>
<keyword evidence="13" id="KW-1185">Reference proteome</keyword>
<dbReference type="PANTHER" id="PTHR10856:SF20">
    <property type="entry name" value="CORONIN-7"/>
    <property type="match status" value="1"/>
</dbReference>
<dbReference type="AlphaFoldDB" id="A0A5N5STJ2"/>
<dbReference type="GO" id="GO:0005737">
    <property type="term" value="C:cytoplasm"/>
    <property type="evidence" value="ECO:0007669"/>
    <property type="project" value="UniProtKB-SubCell"/>
</dbReference>
<dbReference type="PANTHER" id="PTHR10856">
    <property type="entry name" value="CORONIN"/>
    <property type="match status" value="1"/>
</dbReference>
<name>A0A5N5STJ2_9CRUS</name>
<dbReference type="InterPro" id="IPR015505">
    <property type="entry name" value="Coronin"/>
</dbReference>
<feature type="compositionally biased region" description="Basic and acidic residues" evidence="10">
    <location>
        <begin position="539"/>
        <end position="559"/>
    </location>
</feature>
<sequence>MAWRFKVSKYKNAAAILPKKEDWVSDVKVGAPTSCGNHIKASAAFIAFNVENRGGGSLGLLPLDYKGRLDSSSPLIHGHSDLITDFDFSPFDDGMLATCSTDAHVRIWHIPESGLKENLTDPEYSLPQFDKRVENVCFHPTADYLLTVAYFDTLKLWDIKHEKQIYCFSDHEDQVQSCSWRGNGSLLVTTAKDKTIRVLDPRSKIVAYEAEGHKTPKDSRVTWLGDTDRILSTGFDAHRTRELRIRDIRNFNKPLKVQTFDSSTGTLIPLYDPDTNMLFLAGKADVTIMYWEISDKDPFMTEGLKHNGKEDVFVLCSLQTKGACLVPKRGLNVMSGEVNRLLQLTSNAIVPLTYQVPRKTYREFHADLFPDTSGHNPSVTIQQWLNGANNPVKKISLDPAKNQGQSLHIFRGPLSKRREEDLTIDVETPIPAPRSCISNGVNKDNKISQVGFVKPFVAVKENNKNIINNDDGDGEQERRGLAQLKKAFEMPSGQDENVEIFGEENSSKLANIRKSFESRSISSDERNIVNDFHYSEQQQQKKEDHKEIEQQHTCVLDEKDNLEDQSDTGNSTGLTAMERRRTFEQRVSSVEEKPSSPTPKRASAGTRSFTNSEFVILPLNGPGGKLSVIRHQIGGRLPDGVIPSFVNGTSVLDFAFDPFNDNCLAAGNVTIIRWHPLSSGVMATACGDFVIRVWDIPSQRVSIILEGHLDQIFSMSWSPCGRFIATVCRDGKLRIYDPRKSNNPTHEGCGPPGVRGARILWVLDGRFIIVCGFSKISERQVSIFKANDLSKPLNTVTIDVNPAILVPAYDPDSSTLFVTGKGDSTIYAYEVGADAPHLFPLSHHKCCSVHQGFVILPKRLCDVRQVEFCRVLRLTQATLEHLSFTVPRIKTEYFQDDLFPPTQVTWEPVMTSAEWFGGTNRPPRLVSLQPPDMLSLSESRDGNSPSSVTAPLPAHSHVRHQTPPFLKGMVPPEAKETQHRLEESMNRQLDQVVTFKDQDNMEGVDAKEWNSEYLGSFKSNEFAWKLVKNIDVL</sequence>
<comment type="function">
    <text evidence="7">F-actin regulator involved in anterograde Golgi to endosome transport: upon ubiquitination via 'Lys-33'-linked ubiquitin chains by the BCR(KLHL20) E3 ubiquitin ligase complex, interacts with EPS15 and localizes to the trans-Golgi network, where it promotes actin polymerization, thereby facilitating post-Golgi trafficking. May play a role in the maintenance of the Golgi apparatus morphology.</text>
</comment>
<evidence type="ECO:0000259" key="11">
    <source>
        <dbReference type="SMART" id="SM01166"/>
    </source>
</evidence>
<dbReference type="Gene3D" id="2.130.10.10">
    <property type="entry name" value="YVTN repeat-like/Quinoprotein amine dehydrogenase"/>
    <property type="match status" value="2"/>
</dbReference>
<gene>
    <name evidence="12" type="primary">Coro7</name>
    <name evidence="12" type="ORF">Anas_06938</name>
</gene>
<dbReference type="Pfam" id="PF08953">
    <property type="entry name" value="DUF1899"/>
    <property type="match status" value="1"/>
</dbReference>
<evidence type="ECO:0000313" key="12">
    <source>
        <dbReference type="EMBL" id="KAB7497235.1"/>
    </source>
</evidence>
<feature type="domain" description="DUF1899" evidence="11">
    <location>
        <begin position="4"/>
        <end position="67"/>
    </location>
</feature>
<feature type="repeat" description="WD" evidence="8">
    <location>
        <begin position="705"/>
        <end position="737"/>
    </location>
</feature>
<dbReference type="InterPro" id="IPR015943">
    <property type="entry name" value="WD40/YVTN_repeat-like_dom_sf"/>
</dbReference>
<dbReference type="EMBL" id="SEYY01020542">
    <property type="protein sequence ID" value="KAB7497235.1"/>
    <property type="molecule type" value="Genomic_DNA"/>
</dbReference>
<evidence type="ECO:0000256" key="7">
    <source>
        <dbReference type="ARBA" id="ARBA00024838"/>
    </source>
</evidence>
<dbReference type="SMART" id="SM01167">
    <property type="entry name" value="DUF1900"/>
    <property type="match status" value="2"/>
</dbReference>
<feature type="region of interest" description="Disordered" evidence="10">
    <location>
        <begin position="929"/>
        <end position="970"/>
    </location>
</feature>
<dbReference type="Proteomes" id="UP000326759">
    <property type="component" value="Unassembled WGS sequence"/>
</dbReference>
<protein>
    <recommendedName>
        <fullName evidence="9">Coronin</fullName>
    </recommendedName>
</protein>
<evidence type="ECO:0000256" key="3">
    <source>
        <dbReference type="ARBA" id="ARBA00022490"/>
    </source>
</evidence>
<dbReference type="PROSITE" id="PS50294">
    <property type="entry name" value="WD_REPEATS_REGION"/>
    <property type="match status" value="2"/>
</dbReference>
<feature type="repeat" description="WD" evidence="8">
    <location>
        <begin position="168"/>
        <end position="200"/>
    </location>
</feature>
<comment type="caution">
    <text evidence="12">The sequence shown here is derived from an EMBL/GenBank/DDBJ whole genome shotgun (WGS) entry which is preliminary data.</text>
</comment>
<keyword evidence="3" id="KW-0963">Cytoplasm</keyword>
<keyword evidence="6" id="KW-0009">Actin-binding</keyword>
<evidence type="ECO:0000256" key="4">
    <source>
        <dbReference type="ARBA" id="ARBA00022574"/>
    </source>
</evidence>
<dbReference type="Pfam" id="PF00400">
    <property type="entry name" value="WD40"/>
    <property type="match status" value="3"/>
</dbReference>
<evidence type="ECO:0000256" key="5">
    <source>
        <dbReference type="ARBA" id="ARBA00022737"/>
    </source>
</evidence>
<dbReference type="SUPFAM" id="SSF50978">
    <property type="entry name" value="WD40 repeat-like"/>
    <property type="match status" value="1"/>
</dbReference>
<dbReference type="InterPro" id="IPR015048">
    <property type="entry name" value="DUF1899"/>
</dbReference>
<dbReference type="InterPro" id="IPR001680">
    <property type="entry name" value="WD40_rpt"/>
</dbReference>
<keyword evidence="5 9" id="KW-0677">Repeat</keyword>
<accession>A0A5N5STJ2</accession>